<name>A0AAD5KDZ0_9FUNG</name>
<accession>A0AAD5KDZ0</accession>
<dbReference type="PANTHER" id="PTHR39150:SF1">
    <property type="entry name" value="LARGE RIBOSOMAL SUBUNIT PROTEIN ML40"/>
    <property type="match status" value="1"/>
</dbReference>
<dbReference type="PANTHER" id="PTHR39150">
    <property type="entry name" value="54S RIBOSOMAL PROTEIN L28, MITOCHONDRIAL"/>
    <property type="match status" value="1"/>
</dbReference>
<keyword evidence="6" id="KW-0687">Ribonucleoprotein</keyword>
<feature type="region of interest" description="Disordered" evidence="8">
    <location>
        <begin position="26"/>
        <end position="47"/>
    </location>
</feature>
<proteinExistence type="inferred from homology"/>
<evidence type="ECO:0000256" key="3">
    <source>
        <dbReference type="ARBA" id="ARBA00022946"/>
    </source>
</evidence>
<evidence type="ECO:0000256" key="6">
    <source>
        <dbReference type="ARBA" id="ARBA00023274"/>
    </source>
</evidence>
<comment type="subcellular location">
    <subcellularLocation>
        <location evidence="1">Mitochondrion</location>
    </subcellularLocation>
</comment>
<dbReference type="GO" id="GO:1990904">
    <property type="term" value="C:ribonucleoprotein complex"/>
    <property type="evidence" value="ECO:0007669"/>
    <property type="project" value="UniProtKB-KW"/>
</dbReference>
<evidence type="ECO:0000256" key="7">
    <source>
        <dbReference type="ARBA" id="ARBA00035192"/>
    </source>
</evidence>
<dbReference type="InterPro" id="IPR042831">
    <property type="entry name" value="Ribosomal_mL40_fung"/>
</dbReference>
<feature type="region of interest" description="Disordered" evidence="8">
    <location>
        <begin position="135"/>
        <end position="158"/>
    </location>
</feature>
<gene>
    <name evidence="9" type="ORF">BDA99DRAFT_505227</name>
</gene>
<dbReference type="GO" id="GO:0005840">
    <property type="term" value="C:ribosome"/>
    <property type="evidence" value="ECO:0007669"/>
    <property type="project" value="UniProtKB-KW"/>
</dbReference>
<keyword evidence="3" id="KW-0809">Transit peptide</keyword>
<sequence>MVSPIVRRTCQQLSLQQQSHRFTAMAVRHASGPGSGGRPDNNASSGDSRLELIRRVLFESSAREPTIALEGEALEQHDTIERAWKLHLMRQREQRQQTLERQFRSIHAAMSELEKTSDRLFKGAIVKSRHVTYPKQAKIPTETPSPQGWDYSYKHSTE</sequence>
<dbReference type="GO" id="GO:0032543">
    <property type="term" value="P:mitochondrial translation"/>
    <property type="evidence" value="ECO:0007669"/>
    <property type="project" value="InterPro"/>
</dbReference>
<evidence type="ECO:0000313" key="10">
    <source>
        <dbReference type="Proteomes" id="UP001209540"/>
    </source>
</evidence>
<dbReference type="Proteomes" id="UP001209540">
    <property type="component" value="Unassembled WGS sequence"/>
</dbReference>
<dbReference type="Pfam" id="PF09812">
    <property type="entry name" value="MRP-L28"/>
    <property type="match status" value="1"/>
</dbReference>
<dbReference type="GO" id="GO:0003735">
    <property type="term" value="F:structural constituent of ribosome"/>
    <property type="evidence" value="ECO:0007669"/>
    <property type="project" value="InterPro"/>
</dbReference>
<evidence type="ECO:0000256" key="1">
    <source>
        <dbReference type="ARBA" id="ARBA00004173"/>
    </source>
</evidence>
<keyword evidence="5" id="KW-0496">Mitochondrion</keyword>
<dbReference type="Gene3D" id="6.10.250.3440">
    <property type="match status" value="1"/>
</dbReference>
<dbReference type="AlphaFoldDB" id="A0AAD5KDZ0"/>
<dbReference type="InterPro" id="IPR019192">
    <property type="entry name" value="Ribosomal_mL40"/>
</dbReference>
<evidence type="ECO:0000313" key="9">
    <source>
        <dbReference type="EMBL" id="KAI9268213.1"/>
    </source>
</evidence>
<reference evidence="9" key="2">
    <citation type="submission" date="2023-02" db="EMBL/GenBank/DDBJ databases">
        <authorList>
            <consortium name="DOE Joint Genome Institute"/>
            <person name="Mondo S.J."/>
            <person name="Chang Y."/>
            <person name="Wang Y."/>
            <person name="Ahrendt S."/>
            <person name="Andreopoulos W."/>
            <person name="Barry K."/>
            <person name="Beard J."/>
            <person name="Benny G.L."/>
            <person name="Blankenship S."/>
            <person name="Bonito G."/>
            <person name="Cuomo C."/>
            <person name="Desiro A."/>
            <person name="Gervers K.A."/>
            <person name="Hundley H."/>
            <person name="Kuo A."/>
            <person name="LaButti K."/>
            <person name="Lang B.F."/>
            <person name="Lipzen A."/>
            <person name="O'Donnell K."/>
            <person name="Pangilinan J."/>
            <person name="Reynolds N."/>
            <person name="Sandor L."/>
            <person name="Smith M.W."/>
            <person name="Tsang A."/>
            <person name="Grigoriev I.V."/>
            <person name="Stajich J.E."/>
            <person name="Spatafora J.W."/>
        </authorList>
    </citation>
    <scope>NUCLEOTIDE SEQUENCE</scope>
    <source>
        <strain evidence="9">RSA 2281</strain>
    </source>
</reference>
<comment type="similarity">
    <text evidence="2">Belongs to the mitochondrion-specific ribosomal protein mL40 family.</text>
</comment>
<evidence type="ECO:0000256" key="2">
    <source>
        <dbReference type="ARBA" id="ARBA00009360"/>
    </source>
</evidence>
<reference evidence="9" key="1">
    <citation type="journal article" date="2022" name="IScience">
        <title>Evolution of zygomycete secretomes and the origins of terrestrial fungal ecologies.</title>
        <authorList>
            <person name="Chang Y."/>
            <person name="Wang Y."/>
            <person name="Mondo S."/>
            <person name="Ahrendt S."/>
            <person name="Andreopoulos W."/>
            <person name="Barry K."/>
            <person name="Beard J."/>
            <person name="Benny G.L."/>
            <person name="Blankenship S."/>
            <person name="Bonito G."/>
            <person name="Cuomo C."/>
            <person name="Desiro A."/>
            <person name="Gervers K.A."/>
            <person name="Hundley H."/>
            <person name="Kuo A."/>
            <person name="LaButti K."/>
            <person name="Lang B.F."/>
            <person name="Lipzen A."/>
            <person name="O'Donnell K."/>
            <person name="Pangilinan J."/>
            <person name="Reynolds N."/>
            <person name="Sandor L."/>
            <person name="Smith M.E."/>
            <person name="Tsang A."/>
            <person name="Grigoriev I.V."/>
            <person name="Stajich J.E."/>
            <person name="Spatafora J.W."/>
        </authorList>
    </citation>
    <scope>NUCLEOTIDE SEQUENCE</scope>
    <source>
        <strain evidence="9">RSA 2281</strain>
    </source>
</reference>
<protein>
    <recommendedName>
        <fullName evidence="7">Large ribosomal subunit protein mL40</fullName>
    </recommendedName>
</protein>
<evidence type="ECO:0000256" key="4">
    <source>
        <dbReference type="ARBA" id="ARBA00022980"/>
    </source>
</evidence>
<keyword evidence="10" id="KW-1185">Reference proteome</keyword>
<evidence type="ECO:0000256" key="5">
    <source>
        <dbReference type="ARBA" id="ARBA00023128"/>
    </source>
</evidence>
<keyword evidence="4 9" id="KW-0689">Ribosomal protein</keyword>
<organism evidence="9 10">
    <name type="scientific">Phascolomyces articulosus</name>
    <dbReference type="NCBI Taxonomy" id="60185"/>
    <lineage>
        <taxon>Eukaryota</taxon>
        <taxon>Fungi</taxon>
        <taxon>Fungi incertae sedis</taxon>
        <taxon>Mucoromycota</taxon>
        <taxon>Mucoromycotina</taxon>
        <taxon>Mucoromycetes</taxon>
        <taxon>Mucorales</taxon>
        <taxon>Lichtheimiaceae</taxon>
        <taxon>Phascolomyces</taxon>
    </lineage>
</organism>
<evidence type="ECO:0000256" key="8">
    <source>
        <dbReference type="SAM" id="MobiDB-lite"/>
    </source>
</evidence>
<dbReference type="GO" id="GO:0005739">
    <property type="term" value="C:mitochondrion"/>
    <property type="evidence" value="ECO:0007669"/>
    <property type="project" value="UniProtKB-SubCell"/>
</dbReference>
<comment type="caution">
    <text evidence="9">The sequence shown here is derived from an EMBL/GenBank/DDBJ whole genome shotgun (WGS) entry which is preliminary data.</text>
</comment>
<dbReference type="EMBL" id="JAIXMP010000009">
    <property type="protein sequence ID" value="KAI9268213.1"/>
    <property type="molecule type" value="Genomic_DNA"/>
</dbReference>